<keyword evidence="11 12" id="KW-0998">Cell outer membrane</keyword>
<keyword evidence="8" id="KW-0406">Ion transport</keyword>
<dbReference type="SUPFAM" id="SSF56935">
    <property type="entry name" value="Porins"/>
    <property type="match status" value="1"/>
</dbReference>
<evidence type="ECO:0000256" key="8">
    <source>
        <dbReference type="ARBA" id="ARBA00023065"/>
    </source>
</evidence>
<feature type="domain" description="TonB-dependent receptor plug" evidence="17">
    <location>
        <begin position="46"/>
        <end position="161"/>
    </location>
</feature>
<keyword evidence="10 12" id="KW-0472">Membrane</keyword>
<keyword evidence="9 14" id="KW-0798">TonB box</keyword>
<protein>
    <recommendedName>
        <fullName evidence="20">TonB-dependent receptor</fullName>
    </recommendedName>
</protein>
<proteinExistence type="inferred from homology"/>
<name>A0A545SQK9_9GAMM</name>
<keyword evidence="19" id="KW-1185">Reference proteome</keyword>
<dbReference type="Pfam" id="PF07715">
    <property type="entry name" value="Plug"/>
    <property type="match status" value="1"/>
</dbReference>
<evidence type="ECO:0000259" key="16">
    <source>
        <dbReference type="Pfam" id="PF00593"/>
    </source>
</evidence>
<dbReference type="Pfam" id="PF00593">
    <property type="entry name" value="TonB_dep_Rec_b-barrel"/>
    <property type="match status" value="1"/>
</dbReference>
<dbReference type="PANTHER" id="PTHR32552">
    <property type="entry name" value="FERRICHROME IRON RECEPTOR-RELATED"/>
    <property type="match status" value="1"/>
</dbReference>
<dbReference type="InterPro" id="IPR039426">
    <property type="entry name" value="TonB-dep_rcpt-like"/>
</dbReference>
<dbReference type="PROSITE" id="PS52016">
    <property type="entry name" value="TONB_DEPENDENT_REC_3"/>
    <property type="match status" value="1"/>
</dbReference>
<dbReference type="InterPro" id="IPR010917">
    <property type="entry name" value="TonB_rcpt_CS"/>
</dbReference>
<reference evidence="18 19" key="1">
    <citation type="submission" date="2019-06" db="EMBL/GenBank/DDBJ databases">
        <title>Whole genome sequence for Cellvibrionaceae sp. R142.</title>
        <authorList>
            <person name="Wang G."/>
        </authorList>
    </citation>
    <scope>NUCLEOTIDE SEQUENCE [LARGE SCALE GENOMIC DNA]</scope>
    <source>
        <strain evidence="18 19">R142</strain>
    </source>
</reference>
<keyword evidence="4" id="KW-0410">Iron transport</keyword>
<evidence type="ECO:0000256" key="10">
    <source>
        <dbReference type="ARBA" id="ARBA00023136"/>
    </source>
</evidence>
<evidence type="ECO:0000259" key="17">
    <source>
        <dbReference type="Pfam" id="PF07715"/>
    </source>
</evidence>
<dbReference type="EMBL" id="VHSG01000036">
    <property type="protein sequence ID" value="TQV67247.1"/>
    <property type="molecule type" value="Genomic_DNA"/>
</dbReference>
<dbReference type="OrthoDB" id="7051185at2"/>
<dbReference type="AlphaFoldDB" id="A0A545SQK9"/>
<evidence type="ECO:0000256" key="11">
    <source>
        <dbReference type="ARBA" id="ARBA00023237"/>
    </source>
</evidence>
<evidence type="ECO:0000256" key="4">
    <source>
        <dbReference type="ARBA" id="ARBA00022496"/>
    </source>
</evidence>
<dbReference type="Gene3D" id="2.40.170.20">
    <property type="entry name" value="TonB-dependent receptor, beta-barrel domain"/>
    <property type="match status" value="1"/>
</dbReference>
<evidence type="ECO:0000256" key="1">
    <source>
        <dbReference type="ARBA" id="ARBA00004571"/>
    </source>
</evidence>
<evidence type="ECO:0000256" key="6">
    <source>
        <dbReference type="ARBA" id="ARBA00022729"/>
    </source>
</evidence>
<dbReference type="Gene3D" id="2.170.130.10">
    <property type="entry name" value="TonB-dependent receptor, plug domain"/>
    <property type="match status" value="1"/>
</dbReference>
<dbReference type="InterPro" id="IPR037066">
    <property type="entry name" value="Plug_dom_sf"/>
</dbReference>
<keyword evidence="3 12" id="KW-1134">Transmembrane beta strand</keyword>
<evidence type="ECO:0000256" key="7">
    <source>
        <dbReference type="ARBA" id="ARBA00023004"/>
    </source>
</evidence>
<dbReference type="InterPro" id="IPR000531">
    <property type="entry name" value="Beta-barrel_TonB"/>
</dbReference>
<comment type="similarity">
    <text evidence="12 14">Belongs to the TonB-dependent receptor family.</text>
</comment>
<keyword evidence="2 12" id="KW-0813">Transport</keyword>
<dbReference type="PROSITE" id="PS01156">
    <property type="entry name" value="TONB_DEPENDENT_REC_2"/>
    <property type="match status" value="1"/>
</dbReference>
<keyword evidence="7" id="KW-0408">Iron</keyword>
<dbReference type="RefSeq" id="WP_142929872.1">
    <property type="nucleotide sequence ID" value="NZ_ML660112.1"/>
</dbReference>
<gene>
    <name evidence="18" type="ORF">FKG94_25985</name>
</gene>
<evidence type="ECO:0000256" key="15">
    <source>
        <dbReference type="SAM" id="SignalP"/>
    </source>
</evidence>
<evidence type="ECO:0000256" key="13">
    <source>
        <dbReference type="PROSITE-ProRule" id="PRU10144"/>
    </source>
</evidence>
<evidence type="ECO:0008006" key="20">
    <source>
        <dbReference type="Google" id="ProtNLM"/>
    </source>
</evidence>
<accession>A0A545SQK9</accession>
<dbReference type="Proteomes" id="UP000319732">
    <property type="component" value="Unassembled WGS sequence"/>
</dbReference>
<evidence type="ECO:0000256" key="3">
    <source>
        <dbReference type="ARBA" id="ARBA00022452"/>
    </source>
</evidence>
<comment type="subcellular location">
    <subcellularLocation>
        <location evidence="1 12">Cell outer membrane</location>
        <topology evidence="1 12">Multi-pass membrane protein</topology>
    </subcellularLocation>
</comment>
<dbReference type="InterPro" id="IPR012910">
    <property type="entry name" value="Plug_dom"/>
</dbReference>
<organism evidence="18 19">
    <name type="scientific">Exilibacterium tricleocarpae</name>
    <dbReference type="NCBI Taxonomy" id="2591008"/>
    <lineage>
        <taxon>Bacteria</taxon>
        <taxon>Pseudomonadati</taxon>
        <taxon>Pseudomonadota</taxon>
        <taxon>Gammaproteobacteria</taxon>
        <taxon>Cellvibrionales</taxon>
        <taxon>Cellvibrionaceae</taxon>
        <taxon>Exilibacterium</taxon>
    </lineage>
</organism>
<dbReference type="InterPro" id="IPR036942">
    <property type="entry name" value="Beta-barrel_TonB_sf"/>
</dbReference>
<evidence type="ECO:0000256" key="14">
    <source>
        <dbReference type="RuleBase" id="RU003357"/>
    </source>
</evidence>
<feature type="domain" description="TonB-dependent receptor-like beta-barrel" evidence="16">
    <location>
        <begin position="274"/>
        <end position="652"/>
    </location>
</feature>
<dbReference type="GO" id="GO:0006826">
    <property type="term" value="P:iron ion transport"/>
    <property type="evidence" value="ECO:0007669"/>
    <property type="project" value="UniProtKB-KW"/>
</dbReference>
<sequence>MICRYMLPTTLMVLSIATNATETPPAGSTEILENVVVTGERVARSQRETASSVVVTSALDLDAFAGPDTLDQVFKQTANVTTSGEGNQGPTIRGANTSGVLTSLESFFGGSQPRTTIQVDGRQLTFNEYVYSTESAWDIDRIEIFRGPQTTTQGRNAVAGAVYIETAKPNHDAVEGKLRAVLGDYDSRQLSGVVSGPMGDGQLAYRFSADVRERESFVKPLGVTEDVGADLRTSETVNLRGRLSLRPRAIEALDALLTITHTDTSRPQTDSVDQPFDQLERFNPGFSVFETRANAVVLNVNYAVNDAVSLSNVTTFSDVNVRRLAPLGTGNAAIDSDDLTNETIVRINQPDNRISGLVGVYISSTESGESLNLSGFGLGVGEFTDDRESIGVFAESTWSATSQLHFTAGGRWQRDRQNRDGGFVPDIPIDFDESFSEFLPKFEIAYDISGDIRVGILAERGFNAGGFTFNFDTFARETFQEEKLWNYELFFRGSLLDDRLAINSNIFYSDFSDLQIATLVEIGPDFFANVFSNVPDASAVGIEIDSRYRASDQWFLQGGIGISKTEYDSNSTAGALIAGNEFQRSPEVTAVAGVIWKPITQLAFSLFGRYSDSYFSDDANLRANAVDSYWTADFQASYSIGNTRVFLDVTNVSDEFYEISVFDDGTLASIGFPRRVSIGLEASF</sequence>
<feature type="short sequence motif" description="TonB C-terminal box" evidence="13">
    <location>
        <begin position="667"/>
        <end position="684"/>
    </location>
</feature>
<evidence type="ECO:0000256" key="5">
    <source>
        <dbReference type="ARBA" id="ARBA00022692"/>
    </source>
</evidence>
<keyword evidence="5 12" id="KW-0812">Transmembrane</keyword>
<comment type="caution">
    <text evidence="18">The sequence shown here is derived from an EMBL/GenBank/DDBJ whole genome shotgun (WGS) entry which is preliminary data.</text>
</comment>
<evidence type="ECO:0000256" key="2">
    <source>
        <dbReference type="ARBA" id="ARBA00022448"/>
    </source>
</evidence>
<feature type="chain" id="PRO_5021899415" description="TonB-dependent receptor" evidence="15">
    <location>
        <begin position="21"/>
        <end position="684"/>
    </location>
</feature>
<keyword evidence="6 15" id="KW-0732">Signal</keyword>
<evidence type="ECO:0000313" key="18">
    <source>
        <dbReference type="EMBL" id="TQV67247.1"/>
    </source>
</evidence>
<feature type="signal peptide" evidence="15">
    <location>
        <begin position="1"/>
        <end position="20"/>
    </location>
</feature>
<evidence type="ECO:0000256" key="9">
    <source>
        <dbReference type="ARBA" id="ARBA00023077"/>
    </source>
</evidence>
<dbReference type="GO" id="GO:0009279">
    <property type="term" value="C:cell outer membrane"/>
    <property type="evidence" value="ECO:0007669"/>
    <property type="project" value="UniProtKB-SubCell"/>
</dbReference>
<dbReference type="PANTHER" id="PTHR32552:SF81">
    <property type="entry name" value="TONB-DEPENDENT OUTER MEMBRANE RECEPTOR"/>
    <property type="match status" value="1"/>
</dbReference>
<evidence type="ECO:0000256" key="12">
    <source>
        <dbReference type="PROSITE-ProRule" id="PRU01360"/>
    </source>
</evidence>
<evidence type="ECO:0000313" key="19">
    <source>
        <dbReference type="Proteomes" id="UP000319732"/>
    </source>
</evidence>